<sequence>MHTLTLIYCIQKFKKNKNEGMAAFANKMIEWLGMSNAGQSAFVRRQAAICLEELEKNNCVNLIKFMIHKKDNETPTKKDVCTQKRPNLIEIFKNVNDWTAPHYASLISTIFYKNIEVFKIELDTKYSNQILSYNKNLIDKQKLSLNYGILRYILENRNDQMLQAEKDELALQLVHKLIVKIEDPNENLALRQISLRWLKSIYEKVNDIKSKSEFKRIFTLAPLN</sequence>
<proteinExistence type="predicted"/>
<evidence type="ECO:0000313" key="1">
    <source>
        <dbReference type="EMBL" id="CDW84562.1"/>
    </source>
</evidence>
<gene>
    <name evidence="1" type="primary">Contig17418.g18528</name>
    <name evidence="1" type="ORF">STYLEM_13627</name>
</gene>
<dbReference type="Proteomes" id="UP000039865">
    <property type="component" value="Unassembled WGS sequence"/>
</dbReference>
<dbReference type="AlphaFoldDB" id="A0A078ATM4"/>
<protein>
    <submittedName>
        <fullName evidence="1">Uncharacterized protein</fullName>
    </submittedName>
</protein>
<accession>A0A078ATM4</accession>
<evidence type="ECO:0000313" key="2">
    <source>
        <dbReference type="Proteomes" id="UP000039865"/>
    </source>
</evidence>
<dbReference type="InParanoid" id="A0A078ATM4"/>
<name>A0A078ATM4_STYLE</name>
<dbReference type="EMBL" id="CCKQ01012931">
    <property type="protein sequence ID" value="CDW84562.1"/>
    <property type="molecule type" value="Genomic_DNA"/>
</dbReference>
<reference evidence="1 2" key="1">
    <citation type="submission" date="2014-06" db="EMBL/GenBank/DDBJ databases">
        <authorList>
            <person name="Swart Estienne"/>
        </authorList>
    </citation>
    <scope>NUCLEOTIDE SEQUENCE [LARGE SCALE GENOMIC DNA]</scope>
    <source>
        <strain evidence="1 2">130c</strain>
    </source>
</reference>
<organism evidence="1 2">
    <name type="scientific">Stylonychia lemnae</name>
    <name type="common">Ciliate</name>
    <dbReference type="NCBI Taxonomy" id="5949"/>
    <lineage>
        <taxon>Eukaryota</taxon>
        <taxon>Sar</taxon>
        <taxon>Alveolata</taxon>
        <taxon>Ciliophora</taxon>
        <taxon>Intramacronucleata</taxon>
        <taxon>Spirotrichea</taxon>
        <taxon>Stichotrichia</taxon>
        <taxon>Sporadotrichida</taxon>
        <taxon>Oxytrichidae</taxon>
        <taxon>Stylonychinae</taxon>
        <taxon>Stylonychia</taxon>
    </lineage>
</organism>
<keyword evidence="2" id="KW-1185">Reference proteome</keyword>